<comment type="caution">
    <text evidence="2">The sequence shown here is derived from an EMBL/GenBank/DDBJ whole genome shotgun (WGS) entry which is preliminary data.</text>
</comment>
<sequence>MRSGDLTNAEWERLESLLPSAADHRTIINAVLYQARTGSRWRHLPERFGCWVTAYRHHRLWEADGTWRWLLSAVQAAQDGSGPANPGDPALAGLRAHLTQIVSPANGPEA</sequence>
<evidence type="ECO:0000313" key="2">
    <source>
        <dbReference type="EMBL" id="MFC4012382.1"/>
    </source>
</evidence>
<name>A0ABV8GI52_9ACTN</name>
<protein>
    <submittedName>
        <fullName evidence="2">Transposase</fullName>
    </submittedName>
</protein>
<dbReference type="InterPro" id="IPR025161">
    <property type="entry name" value="IS402-like_dom"/>
</dbReference>
<dbReference type="InterPro" id="IPR052909">
    <property type="entry name" value="Transposase_6_like"/>
</dbReference>
<accession>A0ABV8GI52</accession>
<reference evidence="3" key="1">
    <citation type="journal article" date="2019" name="Int. J. Syst. Evol. Microbiol.">
        <title>The Global Catalogue of Microorganisms (GCM) 10K type strain sequencing project: providing services to taxonomists for standard genome sequencing and annotation.</title>
        <authorList>
            <consortium name="The Broad Institute Genomics Platform"/>
            <consortium name="The Broad Institute Genome Sequencing Center for Infectious Disease"/>
            <person name="Wu L."/>
            <person name="Ma J."/>
        </authorList>
    </citation>
    <scope>NUCLEOTIDE SEQUENCE [LARGE SCALE GENOMIC DNA]</scope>
    <source>
        <strain evidence="3">TBRC 1276</strain>
    </source>
</reference>
<evidence type="ECO:0000313" key="3">
    <source>
        <dbReference type="Proteomes" id="UP001595851"/>
    </source>
</evidence>
<dbReference type="EMBL" id="JBHSBI010000021">
    <property type="protein sequence ID" value="MFC4012382.1"/>
    <property type="molecule type" value="Genomic_DNA"/>
</dbReference>
<organism evidence="2 3">
    <name type="scientific">Nonomuraea purpurea</name>
    <dbReference type="NCBI Taxonomy" id="1849276"/>
    <lineage>
        <taxon>Bacteria</taxon>
        <taxon>Bacillati</taxon>
        <taxon>Actinomycetota</taxon>
        <taxon>Actinomycetes</taxon>
        <taxon>Streptosporangiales</taxon>
        <taxon>Streptosporangiaceae</taxon>
        <taxon>Nonomuraea</taxon>
    </lineage>
</organism>
<dbReference type="PANTHER" id="PTHR46637">
    <property type="entry name" value="TIS1421-TRANSPOSASE PROTEIN A"/>
    <property type="match status" value="1"/>
</dbReference>
<dbReference type="Pfam" id="PF13340">
    <property type="entry name" value="DUF4096"/>
    <property type="match status" value="1"/>
</dbReference>
<gene>
    <name evidence="2" type="ORF">ACFOY2_34465</name>
</gene>
<dbReference type="RefSeq" id="WP_379532292.1">
    <property type="nucleotide sequence ID" value="NZ_JBHSBI010000021.1"/>
</dbReference>
<evidence type="ECO:0000259" key="1">
    <source>
        <dbReference type="Pfam" id="PF13340"/>
    </source>
</evidence>
<proteinExistence type="predicted"/>
<keyword evidence="3" id="KW-1185">Reference proteome</keyword>
<feature type="domain" description="Insertion element IS402-like" evidence="1">
    <location>
        <begin position="6"/>
        <end position="68"/>
    </location>
</feature>
<dbReference type="Proteomes" id="UP001595851">
    <property type="component" value="Unassembled WGS sequence"/>
</dbReference>
<dbReference type="PANTHER" id="PTHR46637:SF1">
    <property type="entry name" value="BLL5188 PROTEIN"/>
    <property type="match status" value="1"/>
</dbReference>